<evidence type="ECO:0000313" key="1">
    <source>
        <dbReference type="EMBL" id="RDU42784.1"/>
    </source>
</evidence>
<gene>
    <name evidence="1" type="ORF">DXI23_03725</name>
</gene>
<reference evidence="1 2" key="1">
    <citation type="submission" date="2018-08" db="EMBL/GenBank/DDBJ databases">
        <title>Genome sequence of Marinobacter flavimaris KCTC 12185.</title>
        <authorList>
            <person name="Chun J."/>
            <person name="Kim B.-Y."/>
            <person name="Choi S.-B."/>
            <person name="Kwak M.-J."/>
        </authorList>
    </citation>
    <scope>NUCLEOTIDE SEQUENCE [LARGE SCALE GENOMIC DNA]</scope>
    <source>
        <strain evidence="1 2">KCTC 12185</strain>
    </source>
</reference>
<protein>
    <submittedName>
        <fullName evidence="1">Uncharacterized protein</fullName>
    </submittedName>
</protein>
<dbReference type="Proteomes" id="UP000256431">
    <property type="component" value="Unassembled WGS sequence"/>
</dbReference>
<name>A0A3D8H7S7_9GAMM</name>
<keyword evidence="2" id="KW-1185">Reference proteome</keyword>
<organism evidence="1 2">
    <name type="scientific">Marinobacter flavimaris</name>
    <dbReference type="NCBI Taxonomy" id="262076"/>
    <lineage>
        <taxon>Bacteria</taxon>
        <taxon>Pseudomonadati</taxon>
        <taxon>Pseudomonadota</taxon>
        <taxon>Gammaproteobacteria</taxon>
        <taxon>Pseudomonadales</taxon>
        <taxon>Marinobacteraceae</taxon>
        <taxon>Marinobacter</taxon>
    </lineage>
</organism>
<proteinExistence type="predicted"/>
<dbReference type="EMBL" id="QRDH01000001">
    <property type="protein sequence ID" value="RDU42784.1"/>
    <property type="molecule type" value="Genomic_DNA"/>
</dbReference>
<evidence type="ECO:0000313" key="2">
    <source>
        <dbReference type="Proteomes" id="UP000256431"/>
    </source>
</evidence>
<accession>A0A3D8H7S7</accession>
<comment type="caution">
    <text evidence="1">The sequence shown here is derived from an EMBL/GenBank/DDBJ whole genome shotgun (WGS) entry which is preliminary data.</text>
</comment>
<dbReference type="AlphaFoldDB" id="A0A3D8H7S7"/>
<sequence>MNIERVDGSLIIGTAEVDYKLQAHSLAWDSINTADRASQTKVLLKDEDHRACEFISSENWEVIEAGPVSITVKQDGVWKKSDGSDHVRVTCELAIYSANGLMEVSVTPHNPRRASHPGGLWDLGDRGSVFFRGLNVETTFSQEGHITLISGEPETSKTVTSNQSAGIYQDSSGGTHWDSPNHVDRFGKITTRFRGYSISKDGQAISSGLRANPRLIWESDKTSLQIAVPRFWQNFPTSVCGEQRKVVAGLFPEDSGQLYELQGGERKRQTLFIDHSERKDDLSWVYAPLTPVLDASVYEASDAFPWFQANQPKGPLDELINQGLEGPYNFFQKREQIDEYGWRNFGDIFADHETLYQPEGEPPLVSHYNNQYDAIYGFARQFALTGDSRWFELMDDLARHVVDIDIYHTNEDRAEYNHGLFWHTDHYLPAHTATHRTFTRHNDTSSTPGQTGGGPAAEHCYTTGLLYHYLMTGQADSRAAVLDLTQWMVNLHDGSRGLLAQLLAVKKQEVPKLKALVRGEQPSTHRYPFTRGTGNYLTALMDAAILEPHNGWLEKASQVMRDTIHPGDDIGARNLLDVEIGWSYLILLSAMARFLKLKRQYQEIDASYLYTREAFLKYTAWMQTNESPFLQEPEQLEFANDTWVAQDIRKAMLLFNAAELSQGDEAADYRHTAQTWLEQACNTLANSPEKHFSRILIILAQNYAQHSETEAPHSDVDKATAPIHAAGDPLLTWPQLIARIVQRISLGITQFRPAREKAWLDARMNR</sequence>